<dbReference type="Proteomes" id="UP000078286">
    <property type="component" value="Unassembled WGS sequence"/>
</dbReference>
<sequence length="206" mass="22394">MSVADSLLAFSIAALLLTLTPGLDTALILRTATVEGGKKAFQAALGIDTGCFIWGAIVAFGLGALLAASELAYDILKWCGAAYLFWLGIQLLLRPRQTFDSNQLERPASSNWFLRGMLGNVLNPKIGIFYVSFLPQFIPAGHSPIIWTFLLVSIHVVLGTLWSLTLIMATRYASDLLKIPAIVKWMDRATGGVFMLFATKLALSSR</sequence>
<reference evidence="8 9" key="1">
    <citation type="submission" date="2016-04" db="EMBL/GenBank/DDBJ databases">
        <title>ATOL: Assembling a taxonomically balanced genome-scale reconstruction of the evolutionary history of the Enterobacteriaceae.</title>
        <authorList>
            <person name="Plunkett G.III."/>
            <person name="Neeno-Eckwall E.C."/>
            <person name="Glasner J.D."/>
            <person name="Perna N.T."/>
        </authorList>
    </citation>
    <scope>NUCLEOTIDE SEQUENCE [LARGE SCALE GENOMIC DNA]</scope>
    <source>
        <strain evidence="8 9">ATCC 51607</strain>
    </source>
</reference>
<dbReference type="PANTHER" id="PTHR30086:SF20">
    <property type="entry name" value="ARGININE EXPORTER PROTEIN ARGO-RELATED"/>
    <property type="match status" value="1"/>
</dbReference>
<evidence type="ECO:0000313" key="9">
    <source>
        <dbReference type="Proteomes" id="UP000078286"/>
    </source>
</evidence>
<dbReference type="PATRIC" id="fig|1354255.3.peg.1910"/>
<dbReference type="GO" id="GO:0015171">
    <property type="term" value="F:amino acid transmembrane transporter activity"/>
    <property type="evidence" value="ECO:0007669"/>
    <property type="project" value="TreeGrafter"/>
</dbReference>
<keyword evidence="9" id="KW-1185">Reference proteome</keyword>
<dbReference type="GO" id="GO:0005886">
    <property type="term" value="C:plasma membrane"/>
    <property type="evidence" value="ECO:0007669"/>
    <property type="project" value="UniProtKB-SubCell"/>
</dbReference>
<organism evidence="8 9">
    <name type="scientific">Buttiauxella noackiae ATCC 51607</name>
    <dbReference type="NCBI Taxonomy" id="1354255"/>
    <lineage>
        <taxon>Bacteria</taxon>
        <taxon>Pseudomonadati</taxon>
        <taxon>Pseudomonadota</taxon>
        <taxon>Gammaproteobacteria</taxon>
        <taxon>Enterobacterales</taxon>
        <taxon>Enterobacteriaceae</taxon>
        <taxon>Buttiauxella</taxon>
    </lineage>
</organism>
<evidence type="ECO:0000256" key="6">
    <source>
        <dbReference type="ARBA" id="ARBA00023136"/>
    </source>
</evidence>
<feature type="transmembrane region" description="Helical" evidence="7">
    <location>
        <begin position="6"/>
        <end position="29"/>
    </location>
</feature>
<keyword evidence="5 7" id="KW-1133">Transmembrane helix</keyword>
<dbReference type="PANTHER" id="PTHR30086">
    <property type="entry name" value="ARGININE EXPORTER PROTEIN ARGO"/>
    <property type="match status" value="1"/>
</dbReference>
<protein>
    <submittedName>
        <fullName evidence="8">Putative threonine efflux protein</fullName>
    </submittedName>
</protein>
<dbReference type="RefSeq" id="WP_064554606.1">
    <property type="nucleotide sequence ID" value="NZ_LXEO01000017.1"/>
</dbReference>
<evidence type="ECO:0000313" key="8">
    <source>
        <dbReference type="EMBL" id="OAT19022.1"/>
    </source>
</evidence>
<feature type="transmembrane region" description="Helical" evidence="7">
    <location>
        <begin position="145"/>
        <end position="169"/>
    </location>
</feature>
<accession>A0A1B7HTV2</accession>
<name>A0A1B7HTV2_9ENTR</name>
<evidence type="ECO:0000256" key="7">
    <source>
        <dbReference type="SAM" id="Phobius"/>
    </source>
</evidence>
<evidence type="ECO:0000256" key="4">
    <source>
        <dbReference type="ARBA" id="ARBA00022970"/>
    </source>
</evidence>
<evidence type="ECO:0000256" key="1">
    <source>
        <dbReference type="ARBA" id="ARBA00004651"/>
    </source>
</evidence>
<dbReference type="EMBL" id="LXEO01000017">
    <property type="protein sequence ID" value="OAT19022.1"/>
    <property type="molecule type" value="Genomic_DNA"/>
</dbReference>
<comment type="subcellular location">
    <subcellularLocation>
        <location evidence="1">Cell membrane</location>
        <topology evidence="1">Multi-pass membrane protein</topology>
    </subcellularLocation>
</comment>
<proteinExistence type="predicted"/>
<keyword evidence="2" id="KW-1003">Cell membrane</keyword>
<keyword evidence="4" id="KW-0813">Transport</keyword>
<evidence type="ECO:0000256" key="3">
    <source>
        <dbReference type="ARBA" id="ARBA00022692"/>
    </source>
</evidence>
<feature type="transmembrane region" description="Helical" evidence="7">
    <location>
        <begin position="113"/>
        <end position="133"/>
    </location>
</feature>
<comment type="caution">
    <text evidence="8">The sequence shown here is derived from an EMBL/GenBank/DDBJ whole genome shotgun (WGS) entry which is preliminary data.</text>
</comment>
<dbReference type="AlphaFoldDB" id="A0A1B7HTV2"/>
<keyword evidence="3 7" id="KW-0812">Transmembrane</keyword>
<gene>
    <name evidence="8" type="ORF">M979_1851</name>
</gene>
<dbReference type="InterPro" id="IPR001123">
    <property type="entry name" value="LeuE-type"/>
</dbReference>
<dbReference type="Pfam" id="PF01810">
    <property type="entry name" value="LysE"/>
    <property type="match status" value="1"/>
</dbReference>
<evidence type="ECO:0000256" key="2">
    <source>
        <dbReference type="ARBA" id="ARBA00022475"/>
    </source>
</evidence>
<dbReference type="PIRSF" id="PIRSF006324">
    <property type="entry name" value="LeuE"/>
    <property type="match status" value="1"/>
</dbReference>
<feature type="transmembrane region" description="Helical" evidence="7">
    <location>
        <begin position="50"/>
        <end position="69"/>
    </location>
</feature>
<evidence type="ECO:0000256" key="5">
    <source>
        <dbReference type="ARBA" id="ARBA00022989"/>
    </source>
</evidence>
<keyword evidence="6 7" id="KW-0472">Membrane</keyword>
<keyword evidence="4" id="KW-0029">Amino-acid transport</keyword>